<dbReference type="GeneID" id="24798661"/>
<organism evidence="2 3">
    <name type="scientific">Geoglobus acetivorans</name>
    <dbReference type="NCBI Taxonomy" id="565033"/>
    <lineage>
        <taxon>Archaea</taxon>
        <taxon>Methanobacteriati</taxon>
        <taxon>Methanobacteriota</taxon>
        <taxon>Archaeoglobi</taxon>
        <taxon>Archaeoglobales</taxon>
        <taxon>Archaeoglobaceae</taxon>
        <taxon>Geoglobus</taxon>
    </lineage>
</organism>
<keyword evidence="1" id="KW-1133">Transmembrane helix</keyword>
<keyword evidence="1" id="KW-0812">Transmembrane</keyword>
<evidence type="ECO:0000313" key="3">
    <source>
        <dbReference type="Proteomes" id="UP000030624"/>
    </source>
</evidence>
<dbReference type="KEGG" id="gac:GACE_2097"/>
<evidence type="ECO:0000313" key="2">
    <source>
        <dbReference type="EMBL" id="AIY91121.1"/>
    </source>
</evidence>
<accession>A0A0A7GJM0</accession>
<gene>
    <name evidence="2" type="ORF">GACE_2097</name>
</gene>
<dbReference type="HOGENOM" id="CLU_904909_0_0_2"/>
<name>A0A0A7GJM0_GEOAI</name>
<feature type="transmembrane region" description="Helical" evidence="1">
    <location>
        <begin position="282"/>
        <end position="304"/>
    </location>
</feature>
<feature type="transmembrane region" description="Helical" evidence="1">
    <location>
        <begin position="236"/>
        <end position="261"/>
    </location>
</feature>
<dbReference type="RefSeq" id="WP_048093225.1">
    <property type="nucleotide sequence ID" value="NZ_CP009552.1"/>
</dbReference>
<dbReference type="STRING" id="565033.GACE_2097"/>
<dbReference type="EMBL" id="CP009552">
    <property type="protein sequence ID" value="AIY91121.1"/>
    <property type="molecule type" value="Genomic_DNA"/>
</dbReference>
<proteinExistence type="predicted"/>
<keyword evidence="1" id="KW-0472">Membrane</keyword>
<dbReference type="AlphaFoldDB" id="A0A0A7GJM0"/>
<reference evidence="2 3" key="1">
    <citation type="journal article" date="2015" name="Appl. Environ. Microbiol.">
        <title>The Geoglobus acetivorans genome: Fe(III) reduction, acetate utilization, autotrophic growth, and degradation of aromatic compounds in a hyperthermophilic archaeon.</title>
        <authorList>
            <person name="Mardanov A.V."/>
            <person name="Slododkina G.B."/>
            <person name="Slobodkin A.I."/>
            <person name="Beletsky A.V."/>
            <person name="Gavrilov S.N."/>
            <person name="Kublanov I.V."/>
            <person name="Bonch-Osmolovskaya E.A."/>
            <person name="Skryabin K.G."/>
            <person name="Ravin N.V."/>
        </authorList>
    </citation>
    <scope>NUCLEOTIDE SEQUENCE [LARGE SCALE GENOMIC DNA]</scope>
    <source>
        <strain evidence="2 3">SBH6</strain>
    </source>
</reference>
<dbReference type="Proteomes" id="UP000030624">
    <property type="component" value="Chromosome"/>
</dbReference>
<evidence type="ECO:0000256" key="1">
    <source>
        <dbReference type="SAM" id="Phobius"/>
    </source>
</evidence>
<protein>
    <submittedName>
        <fullName evidence="2">Uncharacterized protein</fullName>
    </submittedName>
</protein>
<sequence length="307" mass="35108">MRKIIAFLIISLIAVMPVNAEYSKKVYSQTNQVNFQVQDGYVIHSIYANDILFSSNWQIHEFYLDAFGQVYHLTIKARSEGTGGAWKHFYINLTYPNGTTVSKELKTLRLLSLNDYDIKIQYYPVEADTPFDLDVYVYMNPLDAVFESQSASFTLSDYIVFNSVVFASTSPANVEIFYSPYSEWVNTSQSYSIGDIAGIIGDIGQQVRNIIEKVPYAGELLDIFDTLYVITSGLLYYFKLIFIDNGLLTFALFEAFVLAWSAGTSRNIWSFYRKYIRVHRELFEFLLGFVRGIIGIFAEIVNALKPT</sequence>
<dbReference type="eggNOG" id="ENOG502N590">
    <property type="taxonomic scope" value="Archaea"/>
</dbReference>